<gene>
    <name evidence="2" type="ORF">I6N98_13625</name>
</gene>
<dbReference type="Pfam" id="PF01863">
    <property type="entry name" value="YgjP-like"/>
    <property type="match status" value="1"/>
</dbReference>
<organism evidence="2 3">
    <name type="scientific">Spongiibacter nanhainus</name>
    <dbReference type="NCBI Taxonomy" id="2794344"/>
    <lineage>
        <taxon>Bacteria</taxon>
        <taxon>Pseudomonadati</taxon>
        <taxon>Pseudomonadota</taxon>
        <taxon>Gammaproteobacteria</taxon>
        <taxon>Cellvibrionales</taxon>
        <taxon>Spongiibacteraceae</taxon>
        <taxon>Spongiibacter</taxon>
    </lineage>
</organism>
<dbReference type="PANTHER" id="PTHR30399:SF1">
    <property type="entry name" value="UTP PYROPHOSPHATASE"/>
    <property type="match status" value="1"/>
</dbReference>
<proteinExistence type="predicted"/>
<evidence type="ECO:0000313" key="3">
    <source>
        <dbReference type="Proteomes" id="UP000596063"/>
    </source>
</evidence>
<accession>A0A7T4QZ94</accession>
<dbReference type="AlphaFoldDB" id="A0A7T4QZ94"/>
<dbReference type="KEGG" id="snan:I6N98_13625"/>
<sequence>MVSLRPQALRRNGSSRESRHIRIGEWALTYTLVRSARRRQRMSLCVAPSGTVELRVPQGAPQVDIDAMLYRYQAWIEARLAEAASRPELRPPSFESGCDIPYLGETLRLNVALGRRRRCLLQGDSLLVQTADPAPTKVSAAINHWYRERAEVVFKDRLMHWSRQIEWVSTPPPLRLRRMRARWGSCSSKGEVCLNTHLIKAAPACIDAVIVHELCHLEEFQHSRRFYDLMDQVMPDWRSHSGALDQDAPRLLLS</sequence>
<evidence type="ECO:0000313" key="2">
    <source>
        <dbReference type="EMBL" id="QQD17397.1"/>
    </source>
</evidence>
<dbReference type="Proteomes" id="UP000596063">
    <property type="component" value="Chromosome"/>
</dbReference>
<reference evidence="2 3" key="1">
    <citation type="submission" date="2020-12" db="EMBL/GenBank/DDBJ databases">
        <authorList>
            <person name="Shan Y."/>
        </authorList>
    </citation>
    <scope>NUCLEOTIDE SEQUENCE [LARGE SCALE GENOMIC DNA]</scope>
    <source>
        <strain evidence="3">csc3.9</strain>
    </source>
</reference>
<dbReference type="RefSeq" id="WP_198568898.1">
    <property type="nucleotide sequence ID" value="NZ_CP066167.1"/>
</dbReference>
<protein>
    <submittedName>
        <fullName evidence="2">M48 family metallopeptidase</fullName>
    </submittedName>
</protein>
<dbReference type="CDD" id="cd07344">
    <property type="entry name" value="M48_yhfN_like"/>
    <property type="match status" value="1"/>
</dbReference>
<keyword evidence="3" id="KW-1185">Reference proteome</keyword>
<evidence type="ECO:0000259" key="1">
    <source>
        <dbReference type="Pfam" id="PF01863"/>
    </source>
</evidence>
<dbReference type="InterPro" id="IPR053136">
    <property type="entry name" value="UTP_pyrophosphatase-like"/>
</dbReference>
<feature type="domain" description="YgjP-like metallopeptidase" evidence="1">
    <location>
        <begin position="41"/>
        <end position="246"/>
    </location>
</feature>
<dbReference type="EMBL" id="CP066167">
    <property type="protein sequence ID" value="QQD17397.1"/>
    <property type="molecule type" value="Genomic_DNA"/>
</dbReference>
<dbReference type="Gene3D" id="3.30.2010.10">
    <property type="entry name" value="Metalloproteases ('zincins'), catalytic domain"/>
    <property type="match status" value="1"/>
</dbReference>
<dbReference type="PANTHER" id="PTHR30399">
    <property type="entry name" value="UNCHARACTERIZED PROTEIN YGJP"/>
    <property type="match status" value="1"/>
</dbReference>
<dbReference type="InterPro" id="IPR002725">
    <property type="entry name" value="YgjP-like_metallopeptidase"/>
</dbReference>
<name>A0A7T4QZ94_9GAMM</name>